<reference evidence="2" key="1">
    <citation type="journal article" date="2016" name="Nature">
        <title>Genome evolution in the allotetraploid frog Xenopus laevis.</title>
        <authorList>
            <person name="Session A.M."/>
            <person name="Uno Y."/>
            <person name="Kwon T."/>
            <person name="Chapman J.A."/>
            <person name="Toyoda A."/>
            <person name="Takahashi S."/>
            <person name="Fukui A."/>
            <person name="Hikosaka A."/>
            <person name="Suzuki A."/>
            <person name="Kondo M."/>
            <person name="van Heeringen S.J."/>
            <person name="Quigley I."/>
            <person name="Heinz S."/>
            <person name="Ogino H."/>
            <person name="Ochi H."/>
            <person name="Hellsten U."/>
            <person name="Lyons J.B."/>
            <person name="Simakov O."/>
            <person name="Putnam N."/>
            <person name="Stites J."/>
            <person name="Kuroki Y."/>
            <person name="Tanaka T."/>
            <person name="Michiue T."/>
            <person name="Watanabe M."/>
            <person name="Bogdanovic O."/>
            <person name="Lister R."/>
            <person name="Georgiou G."/>
            <person name="Paranjpe S.S."/>
            <person name="van Kruijsbergen I."/>
            <person name="Shu S."/>
            <person name="Carlson J."/>
            <person name="Kinoshita T."/>
            <person name="Ohta Y."/>
            <person name="Mawaribuchi S."/>
            <person name="Jenkins J."/>
            <person name="Grimwood J."/>
            <person name="Schmutz J."/>
            <person name="Mitros T."/>
            <person name="Mozaffari S.V."/>
            <person name="Suzuki Y."/>
            <person name="Haramoto Y."/>
            <person name="Yamamoto T.S."/>
            <person name="Takagi C."/>
            <person name="Heald R."/>
            <person name="Miller K."/>
            <person name="Haudenschild C."/>
            <person name="Kitzman J."/>
            <person name="Nakayama T."/>
            <person name="Izutsu Y."/>
            <person name="Robert J."/>
            <person name="Fortriede J."/>
            <person name="Burns K."/>
            <person name="Lotay V."/>
            <person name="Karimi K."/>
            <person name="Yasuoka Y."/>
            <person name="Dichmann D.S."/>
            <person name="Flajnik M.F."/>
            <person name="Houston D.W."/>
            <person name="Shendure J."/>
            <person name="DuPasquier L."/>
            <person name="Vize P.D."/>
            <person name="Zorn A.M."/>
            <person name="Ito M."/>
            <person name="Marcotte E.M."/>
            <person name="Wallingford J.B."/>
            <person name="Ito Y."/>
            <person name="Asashima M."/>
            <person name="Ueno N."/>
            <person name="Matsuda Y."/>
            <person name="Veenstra G.J."/>
            <person name="Fujiyama A."/>
            <person name="Harland R.M."/>
            <person name="Taira M."/>
            <person name="Rokhsar D.S."/>
        </authorList>
    </citation>
    <scope>NUCLEOTIDE SEQUENCE [LARGE SCALE GENOMIC DNA]</scope>
    <source>
        <strain evidence="2">J</strain>
    </source>
</reference>
<evidence type="ECO:0000313" key="2">
    <source>
        <dbReference type="Proteomes" id="UP000694892"/>
    </source>
</evidence>
<dbReference type="AlphaFoldDB" id="A0A974CB82"/>
<feature type="non-terminal residue" evidence="1">
    <location>
        <position position="1"/>
    </location>
</feature>
<proteinExistence type="predicted"/>
<name>A0A974CB82_XENLA</name>
<dbReference type="Proteomes" id="UP000694892">
    <property type="component" value="Chromosome 7S"/>
</dbReference>
<organism evidence="1 2">
    <name type="scientific">Xenopus laevis</name>
    <name type="common">African clawed frog</name>
    <dbReference type="NCBI Taxonomy" id="8355"/>
    <lineage>
        <taxon>Eukaryota</taxon>
        <taxon>Metazoa</taxon>
        <taxon>Chordata</taxon>
        <taxon>Craniata</taxon>
        <taxon>Vertebrata</taxon>
        <taxon>Euteleostomi</taxon>
        <taxon>Amphibia</taxon>
        <taxon>Batrachia</taxon>
        <taxon>Anura</taxon>
        <taxon>Pipoidea</taxon>
        <taxon>Pipidae</taxon>
        <taxon>Xenopodinae</taxon>
        <taxon>Xenopus</taxon>
        <taxon>Xenopus</taxon>
    </lineage>
</organism>
<sequence>MFNWHKSFSIVPSWIR</sequence>
<protein>
    <submittedName>
        <fullName evidence="1">Uncharacterized protein</fullName>
    </submittedName>
</protein>
<evidence type="ECO:0000313" key="1">
    <source>
        <dbReference type="EMBL" id="OCT70060.1"/>
    </source>
</evidence>
<accession>A0A974CB82</accession>
<feature type="non-terminal residue" evidence="1">
    <location>
        <position position="16"/>
    </location>
</feature>
<dbReference type="EMBL" id="CM004479">
    <property type="protein sequence ID" value="OCT70060.1"/>
    <property type="molecule type" value="Genomic_DNA"/>
</dbReference>
<gene>
    <name evidence="1" type="ORF">XELAEV_180369832mg</name>
</gene>